<evidence type="ECO:0000259" key="6">
    <source>
        <dbReference type="PROSITE" id="PS50011"/>
    </source>
</evidence>
<keyword evidence="5" id="KW-0325">Glycoprotein</keyword>
<evidence type="ECO:0000256" key="5">
    <source>
        <dbReference type="ARBA" id="ARBA00023180"/>
    </source>
</evidence>
<dbReference type="InterPro" id="IPR011009">
    <property type="entry name" value="Kinase-like_dom_sf"/>
</dbReference>
<reference evidence="7" key="1">
    <citation type="journal article" date="2021" name="J. Hered.">
        <title>Genome Assembly of Salicaceae Populus deltoides (Eastern Cottonwood) I-69 Based on Nanopore Sequencing and Hi-C Technologies.</title>
        <authorList>
            <person name="Bai S."/>
            <person name="Wu H."/>
            <person name="Zhang J."/>
            <person name="Pan Z."/>
            <person name="Zhao W."/>
            <person name="Li Z."/>
            <person name="Tong C."/>
        </authorList>
    </citation>
    <scope>NUCLEOTIDE SEQUENCE</scope>
    <source>
        <tissue evidence="7">Leaf</tissue>
    </source>
</reference>
<keyword evidence="8" id="KW-1185">Reference proteome</keyword>
<evidence type="ECO:0000256" key="3">
    <source>
        <dbReference type="ARBA" id="ARBA00022737"/>
    </source>
</evidence>
<evidence type="ECO:0000313" key="8">
    <source>
        <dbReference type="Proteomes" id="UP000807159"/>
    </source>
</evidence>
<keyword evidence="3" id="KW-0677">Repeat</keyword>
<dbReference type="AlphaFoldDB" id="A0A8T2YAY5"/>
<dbReference type="GO" id="GO:0004713">
    <property type="term" value="F:protein tyrosine kinase activity"/>
    <property type="evidence" value="ECO:0007669"/>
    <property type="project" value="InterPro"/>
</dbReference>
<dbReference type="EMBL" id="JACEGQ020000007">
    <property type="protein sequence ID" value="KAH8502236.1"/>
    <property type="molecule type" value="Genomic_DNA"/>
</dbReference>
<keyword evidence="4" id="KW-0472">Membrane</keyword>
<comment type="caution">
    <text evidence="7">The sequence shown here is derived from an EMBL/GenBank/DDBJ whole genome shotgun (WGS) entry which is preliminary data.</text>
</comment>
<dbReference type="InterPro" id="IPR032675">
    <property type="entry name" value="LRR_dom_sf"/>
</dbReference>
<name>A0A8T2YAY5_POPDE</name>
<dbReference type="Gene3D" id="1.10.510.10">
    <property type="entry name" value="Transferase(Phosphotransferase) domain 1"/>
    <property type="match status" value="1"/>
</dbReference>
<dbReference type="PANTHER" id="PTHR45974:SF177">
    <property type="entry name" value="PROTEIN KINASE DOMAIN-CONTAINING PROTEIN"/>
    <property type="match status" value="1"/>
</dbReference>
<evidence type="ECO:0000256" key="1">
    <source>
        <dbReference type="ARBA" id="ARBA00004370"/>
    </source>
</evidence>
<dbReference type="Pfam" id="PF07714">
    <property type="entry name" value="PK_Tyr_Ser-Thr"/>
    <property type="match status" value="1"/>
</dbReference>
<gene>
    <name evidence="7" type="ORF">H0E87_013790</name>
</gene>
<dbReference type="GO" id="GO:0016020">
    <property type="term" value="C:membrane"/>
    <property type="evidence" value="ECO:0007669"/>
    <property type="project" value="UniProtKB-SubCell"/>
</dbReference>
<dbReference type="Proteomes" id="UP000807159">
    <property type="component" value="Chromosome 7"/>
</dbReference>
<organism evidence="7 8">
    <name type="scientific">Populus deltoides</name>
    <name type="common">Eastern poplar</name>
    <name type="synonym">Eastern cottonwood</name>
    <dbReference type="NCBI Taxonomy" id="3696"/>
    <lineage>
        <taxon>Eukaryota</taxon>
        <taxon>Viridiplantae</taxon>
        <taxon>Streptophyta</taxon>
        <taxon>Embryophyta</taxon>
        <taxon>Tracheophyta</taxon>
        <taxon>Spermatophyta</taxon>
        <taxon>Magnoliopsida</taxon>
        <taxon>eudicotyledons</taxon>
        <taxon>Gunneridae</taxon>
        <taxon>Pentapetalae</taxon>
        <taxon>rosids</taxon>
        <taxon>fabids</taxon>
        <taxon>Malpighiales</taxon>
        <taxon>Salicaceae</taxon>
        <taxon>Saliceae</taxon>
        <taxon>Populus</taxon>
    </lineage>
</organism>
<dbReference type="InterPro" id="IPR000719">
    <property type="entry name" value="Prot_kinase_dom"/>
</dbReference>
<dbReference type="GO" id="GO:0005524">
    <property type="term" value="F:ATP binding"/>
    <property type="evidence" value="ECO:0007669"/>
    <property type="project" value="InterPro"/>
</dbReference>
<dbReference type="Gene3D" id="3.30.200.20">
    <property type="entry name" value="Phosphorylase Kinase, domain 1"/>
    <property type="match status" value="1"/>
</dbReference>
<keyword evidence="2" id="KW-0732">Signal</keyword>
<accession>A0A8T2YAY5</accession>
<dbReference type="InterPro" id="IPR020635">
    <property type="entry name" value="Tyr_kinase_cat_dom"/>
</dbReference>
<feature type="domain" description="Protein kinase" evidence="6">
    <location>
        <begin position="262"/>
        <end position="448"/>
    </location>
</feature>
<sequence>MPSVKSLTGKGFDAEIFQLLKDACNCAERSTMLQVYFLLYPLFFLRNGLYSQKIDVKYHHNDKTEQLRLAVHEPMTGLDLSGNELHGQIPSGITERLPYIHRDQSFNNFSGEIPSSISNCSYLSLLKLDHNQLVGHIPPQLALLGLLKIFNVSNNLLSGPVPNLVNGTVSTNSFARKRNNKITVAEMISSMIPKKQRRAEERQECRNPTAELLLGKTEQIPSIFDQAYDGEGRRILFHLISVLEKVVTRMNFRDLSKATENFSRSIIIGLGLMGTMYKATLPNGWFVAEKRMHDSRHFEEHMVSELKTLGRLRHKNLLPLLGFCIESKERLLVYKYISNGNLFDWLHSVEAQKKILEWPLRVKIAVGVARGLAWLHHGYNAREVHLNINSRSILLDRNFEPKLSNFGEAMLRISTKSSRVNSIFGRWHLLRKMCMDMELGKASSESGA</sequence>
<dbReference type="SUPFAM" id="SSF52058">
    <property type="entry name" value="L domain-like"/>
    <property type="match status" value="1"/>
</dbReference>
<dbReference type="PROSITE" id="PS50011">
    <property type="entry name" value="PROTEIN_KINASE_DOM"/>
    <property type="match status" value="1"/>
</dbReference>
<evidence type="ECO:0000313" key="7">
    <source>
        <dbReference type="EMBL" id="KAH8502236.1"/>
    </source>
</evidence>
<dbReference type="SMART" id="SM00219">
    <property type="entry name" value="TyrKc"/>
    <property type="match status" value="1"/>
</dbReference>
<dbReference type="Gene3D" id="3.80.10.10">
    <property type="entry name" value="Ribonuclease Inhibitor"/>
    <property type="match status" value="1"/>
</dbReference>
<dbReference type="InterPro" id="IPR001245">
    <property type="entry name" value="Ser-Thr/Tyr_kinase_cat_dom"/>
</dbReference>
<dbReference type="SUPFAM" id="SSF56112">
    <property type="entry name" value="Protein kinase-like (PK-like)"/>
    <property type="match status" value="1"/>
</dbReference>
<evidence type="ECO:0000256" key="2">
    <source>
        <dbReference type="ARBA" id="ARBA00022729"/>
    </source>
</evidence>
<evidence type="ECO:0000256" key="4">
    <source>
        <dbReference type="ARBA" id="ARBA00023136"/>
    </source>
</evidence>
<protein>
    <recommendedName>
        <fullName evidence="6">Protein kinase domain-containing protein</fullName>
    </recommendedName>
</protein>
<proteinExistence type="predicted"/>
<dbReference type="PANTHER" id="PTHR45974">
    <property type="entry name" value="RECEPTOR-LIKE PROTEIN 55"/>
    <property type="match status" value="1"/>
</dbReference>
<comment type="subcellular location">
    <subcellularLocation>
        <location evidence="1">Membrane</location>
    </subcellularLocation>
</comment>